<dbReference type="InterPro" id="IPR050490">
    <property type="entry name" value="Bact_solute-bd_prot1"/>
</dbReference>
<protein>
    <submittedName>
        <fullName evidence="2">Extracellular solute-binding protein</fullName>
    </submittedName>
</protein>
<dbReference type="Proteomes" id="UP000824220">
    <property type="component" value="Unassembled WGS sequence"/>
</dbReference>
<evidence type="ECO:0000313" key="3">
    <source>
        <dbReference type="Proteomes" id="UP000824220"/>
    </source>
</evidence>
<dbReference type="EMBL" id="DXAM01000050">
    <property type="protein sequence ID" value="HJA03917.1"/>
    <property type="molecule type" value="Genomic_DNA"/>
</dbReference>
<organism evidence="2 3">
    <name type="scientific">Candidatus Microbacterium stercoravium</name>
    <dbReference type="NCBI Taxonomy" id="2838697"/>
    <lineage>
        <taxon>Bacteria</taxon>
        <taxon>Bacillati</taxon>
        <taxon>Actinomycetota</taxon>
        <taxon>Actinomycetes</taxon>
        <taxon>Micrococcales</taxon>
        <taxon>Microbacteriaceae</taxon>
        <taxon>Microbacterium</taxon>
    </lineage>
</organism>
<evidence type="ECO:0000256" key="1">
    <source>
        <dbReference type="SAM" id="SignalP"/>
    </source>
</evidence>
<dbReference type="PROSITE" id="PS51257">
    <property type="entry name" value="PROKAR_LIPOPROTEIN"/>
    <property type="match status" value="1"/>
</dbReference>
<gene>
    <name evidence="2" type="ORF">H9800_03550</name>
</gene>
<reference evidence="2" key="1">
    <citation type="journal article" date="2021" name="PeerJ">
        <title>Extensive microbial diversity within the chicken gut microbiome revealed by metagenomics and culture.</title>
        <authorList>
            <person name="Gilroy R."/>
            <person name="Ravi A."/>
            <person name="Getino M."/>
            <person name="Pursley I."/>
            <person name="Horton D.L."/>
            <person name="Alikhan N.F."/>
            <person name="Baker D."/>
            <person name="Gharbi K."/>
            <person name="Hall N."/>
            <person name="Watson M."/>
            <person name="Adriaenssens E.M."/>
            <person name="Foster-Nyarko E."/>
            <person name="Jarju S."/>
            <person name="Secka A."/>
            <person name="Antonio M."/>
            <person name="Oren A."/>
            <person name="Chaudhuri R.R."/>
            <person name="La Ragione R."/>
            <person name="Hildebrand F."/>
            <person name="Pallen M.J."/>
        </authorList>
    </citation>
    <scope>NUCLEOTIDE SEQUENCE</scope>
    <source>
        <strain evidence="2">ChiHjej8B7-3636</strain>
    </source>
</reference>
<proteinExistence type="predicted"/>
<dbReference type="SUPFAM" id="SSF53850">
    <property type="entry name" value="Periplasmic binding protein-like II"/>
    <property type="match status" value="1"/>
</dbReference>
<dbReference type="InterPro" id="IPR006059">
    <property type="entry name" value="SBP"/>
</dbReference>
<feature type="chain" id="PRO_5038498061" evidence="1">
    <location>
        <begin position="29"/>
        <end position="444"/>
    </location>
</feature>
<dbReference type="Gene3D" id="3.40.190.10">
    <property type="entry name" value="Periplasmic binding protein-like II"/>
    <property type="match status" value="1"/>
</dbReference>
<reference evidence="2" key="2">
    <citation type="submission" date="2021-04" db="EMBL/GenBank/DDBJ databases">
        <authorList>
            <person name="Gilroy R."/>
        </authorList>
    </citation>
    <scope>NUCLEOTIDE SEQUENCE</scope>
    <source>
        <strain evidence="2">ChiHjej8B7-3636</strain>
    </source>
</reference>
<dbReference type="PANTHER" id="PTHR43649:SF14">
    <property type="entry name" value="BLR3389 PROTEIN"/>
    <property type="match status" value="1"/>
</dbReference>
<evidence type="ECO:0000313" key="2">
    <source>
        <dbReference type="EMBL" id="HJA03917.1"/>
    </source>
</evidence>
<name>A0A9D2KHK8_9MICO</name>
<dbReference type="AlphaFoldDB" id="A0A9D2KHK8"/>
<sequence length="444" mass="47474">MKTRILAAGGAVAVCAAALTGCSGGAEATCTNDIQNDDATRVTVWAWYPAFEQVVDLFNDTHDDIQVCWTNAGQGTDEYNKFSTALEAGSGAPDVIMLESSQLASFALQGGLVDLTEHGANEIADEYTEGAWKDVSSGDGVYAIPVDGGPVGMLYREDLLDEYGIEVPTTWDEFAQAAQDYQDAGAEGVLADFPSNDGGFTYAMMSQGGAVPFDYDASDPQRIGLSANSDEAKDVIGFWNDLAQQGLVATDDASTTEYNTKLVDGTYAIYVAAAWGPGYLSGLEDADSDAKWRAAPLPQWEAGDPVQANWGGSAFAVTTQTPDDRLDAAATVAKEIFRSEEAWQIGIDEAALFPLWKPVLESEEFAQKEYSFFDGQQINSDVFLEAASGYTGVGYSPFQVYAYDQTAEELFAMTQGEKDAATALDDLQTTLETYATGQGFELAD</sequence>
<dbReference type="Pfam" id="PF01547">
    <property type="entry name" value="SBP_bac_1"/>
    <property type="match status" value="1"/>
</dbReference>
<accession>A0A9D2KHK8</accession>
<dbReference type="PANTHER" id="PTHR43649">
    <property type="entry name" value="ARABINOSE-BINDING PROTEIN-RELATED"/>
    <property type="match status" value="1"/>
</dbReference>
<feature type="signal peptide" evidence="1">
    <location>
        <begin position="1"/>
        <end position="28"/>
    </location>
</feature>
<keyword evidence="1" id="KW-0732">Signal</keyword>
<comment type="caution">
    <text evidence="2">The sequence shown here is derived from an EMBL/GenBank/DDBJ whole genome shotgun (WGS) entry which is preliminary data.</text>
</comment>